<sequence>MKGNEIKLENLEPTESSSSLQWSSGAFHTDASQRPGFTPTLPSDPLWGDLSCWRDQDVCGVRSSLAVLFPTRLTFTSGFTPTLPSDPLWGDLSCLTAFCWKHQDEWHPVVSCRPLPYQL</sequence>
<feature type="compositionally biased region" description="Basic and acidic residues" evidence="1">
    <location>
        <begin position="1"/>
        <end position="10"/>
    </location>
</feature>
<comment type="caution">
    <text evidence="2">The sequence shown here is derived from an EMBL/GenBank/DDBJ whole genome shotgun (WGS) entry which is preliminary data.</text>
</comment>
<dbReference type="EMBL" id="JAHKSW010000011">
    <property type="protein sequence ID" value="KAG7326103.1"/>
    <property type="molecule type" value="Genomic_DNA"/>
</dbReference>
<keyword evidence="3" id="KW-1185">Reference proteome</keyword>
<dbReference type="Proteomes" id="UP000824219">
    <property type="component" value="Linkage Group LG11"/>
</dbReference>
<evidence type="ECO:0000313" key="2">
    <source>
        <dbReference type="EMBL" id="KAG7326103.1"/>
    </source>
</evidence>
<name>A0A9D3SNR7_9TELE</name>
<dbReference type="AlphaFoldDB" id="A0A9D3SNR7"/>
<proteinExistence type="predicted"/>
<accession>A0A9D3SNR7</accession>
<feature type="compositionally biased region" description="Polar residues" evidence="1">
    <location>
        <begin position="13"/>
        <end position="22"/>
    </location>
</feature>
<reference evidence="2 3" key="1">
    <citation type="submission" date="2021-06" db="EMBL/GenBank/DDBJ databases">
        <title>Chromosome-level genome assembly of the red-tail catfish (Hemibagrus wyckioides).</title>
        <authorList>
            <person name="Shao F."/>
        </authorList>
    </citation>
    <scope>NUCLEOTIDE SEQUENCE [LARGE SCALE GENOMIC DNA]</scope>
    <source>
        <strain evidence="2">EC202008001</strain>
        <tissue evidence="2">Blood</tissue>
    </source>
</reference>
<organism evidence="2 3">
    <name type="scientific">Hemibagrus wyckioides</name>
    <dbReference type="NCBI Taxonomy" id="337641"/>
    <lineage>
        <taxon>Eukaryota</taxon>
        <taxon>Metazoa</taxon>
        <taxon>Chordata</taxon>
        <taxon>Craniata</taxon>
        <taxon>Vertebrata</taxon>
        <taxon>Euteleostomi</taxon>
        <taxon>Actinopterygii</taxon>
        <taxon>Neopterygii</taxon>
        <taxon>Teleostei</taxon>
        <taxon>Ostariophysi</taxon>
        <taxon>Siluriformes</taxon>
        <taxon>Bagridae</taxon>
        <taxon>Hemibagrus</taxon>
    </lineage>
</organism>
<evidence type="ECO:0000256" key="1">
    <source>
        <dbReference type="SAM" id="MobiDB-lite"/>
    </source>
</evidence>
<evidence type="ECO:0000313" key="3">
    <source>
        <dbReference type="Proteomes" id="UP000824219"/>
    </source>
</evidence>
<gene>
    <name evidence="2" type="ORF">KOW79_009504</name>
</gene>
<protein>
    <submittedName>
        <fullName evidence="2">Uncharacterized protein</fullName>
    </submittedName>
</protein>
<feature type="region of interest" description="Disordered" evidence="1">
    <location>
        <begin position="1"/>
        <end position="22"/>
    </location>
</feature>